<dbReference type="RefSeq" id="WP_345355657.1">
    <property type="nucleotide sequence ID" value="NZ_BAABHJ010000008.1"/>
</dbReference>
<evidence type="ECO:0000313" key="1">
    <source>
        <dbReference type="EMBL" id="GAA4609533.1"/>
    </source>
</evidence>
<keyword evidence="2" id="KW-1185">Reference proteome</keyword>
<evidence type="ECO:0008006" key="3">
    <source>
        <dbReference type="Google" id="ProtNLM"/>
    </source>
</evidence>
<proteinExistence type="predicted"/>
<sequence length="101" mass="10942">MGNGDEIVHNTGNIRALGKQFETTVTPELNKAIAQAGALHLAESAFTAVTYALAIAYTEASAYLIKDMQSKVEKAHVIGENLYKTARIWDDSEQKSTVTEA</sequence>
<protein>
    <recommendedName>
        <fullName evidence="3">ESX-1 secretion-associated protein</fullName>
    </recommendedName>
</protein>
<organism evidence="1 2">
    <name type="scientific">Actinoallomurus liliacearum</name>
    <dbReference type="NCBI Taxonomy" id="1080073"/>
    <lineage>
        <taxon>Bacteria</taxon>
        <taxon>Bacillati</taxon>
        <taxon>Actinomycetota</taxon>
        <taxon>Actinomycetes</taxon>
        <taxon>Streptosporangiales</taxon>
        <taxon>Thermomonosporaceae</taxon>
        <taxon>Actinoallomurus</taxon>
    </lineage>
</organism>
<comment type="caution">
    <text evidence="1">The sequence shown here is derived from an EMBL/GenBank/DDBJ whole genome shotgun (WGS) entry which is preliminary data.</text>
</comment>
<dbReference type="Proteomes" id="UP001500212">
    <property type="component" value="Unassembled WGS sequence"/>
</dbReference>
<evidence type="ECO:0000313" key="2">
    <source>
        <dbReference type="Proteomes" id="UP001500212"/>
    </source>
</evidence>
<dbReference type="EMBL" id="BAABHJ010000008">
    <property type="protein sequence ID" value="GAA4609533.1"/>
    <property type="molecule type" value="Genomic_DNA"/>
</dbReference>
<name>A0ABP8TM31_9ACTN</name>
<accession>A0ABP8TM31</accession>
<gene>
    <name evidence="1" type="ORF">GCM10023195_38550</name>
</gene>
<reference evidence="2" key="1">
    <citation type="journal article" date="2019" name="Int. J. Syst. Evol. Microbiol.">
        <title>The Global Catalogue of Microorganisms (GCM) 10K type strain sequencing project: providing services to taxonomists for standard genome sequencing and annotation.</title>
        <authorList>
            <consortium name="The Broad Institute Genomics Platform"/>
            <consortium name="The Broad Institute Genome Sequencing Center for Infectious Disease"/>
            <person name="Wu L."/>
            <person name="Ma J."/>
        </authorList>
    </citation>
    <scope>NUCLEOTIDE SEQUENCE [LARGE SCALE GENOMIC DNA]</scope>
    <source>
        <strain evidence="2">JCM 17938</strain>
    </source>
</reference>